<dbReference type="GO" id="GO:0008270">
    <property type="term" value="F:zinc ion binding"/>
    <property type="evidence" value="ECO:0007669"/>
    <property type="project" value="InterPro"/>
</dbReference>
<feature type="region of interest" description="Disordered" evidence="6">
    <location>
        <begin position="1"/>
        <end position="31"/>
    </location>
</feature>
<dbReference type="SMART" id="SM00066">
    <property type="entry name" value="GAL4"/>
    <property type="match status" value="1"/>
</dbReference>
<feature type="region of interest" description="Disordered" evidence="6">
    <location>
        <begin position="72"/>
        <end position="105"/>
    </location>
</feature>
<comment type="caution">
    <text evidence="8">The sequence shown here is derived from an EMBL/GenBank/DDBJ whole genome shotgun (WGS) entry which is preliminary data.</text>
</comment>
<dbReference type="SUPFAM" id="SSF57701">
    <property type="entry name" value="Zn2/Cys6 DNA-binding domain"/>
    <property type="match status" value="1"/>
</dbReference>
<feature type="domain" description="Zn(2)-C6 fungal-type" evidence="7">
    <location>
        <begin position="37"/>
        <end position="66"/>
    </location>
</feature>
<feature type="region of interest" description="Disordered" evidence="6">
    <location>
        <begin position="132"/>
        <end position="158"/>
    </location>
</feature>
<dbReference type="PROSITE" id="PS00463">
    <property type="entry name" value="ZN2_CY6_FUNGAL_1"/>
    <property type="match status" value="1"/>
</dbReference>
<evidence type="ECO:0000259" key="7">
    <source>
        <dbReference type="PROSITE" id="PS50048"/>
    </source>
</evidence>
<dbReference type="GO" id="GO:0005634">
    <property type="term" value="C:nucleus"/>
    <property type="evidence" value="ECO:0007669"/>
    <property type="project" value="UniProtKB-SubCell"/>
</dbReference>
<dbReference type="Pfam" id="PF00172">
    <property type="entry name" value="Zn_clus"/>
    <property type="match status" value="1"/>
</dbReference>
<dbReference type="InterPro" id="IPR007219">
    <property type="entry name" value="XnlR_reg_dom"/>
</dbReference>
<dbReference type="CDD" id="cd12148">
    <property type="entry name" value="fungal_TF_MHR"/>
    <property type="match status" value="1"/>
</dbReference>
<feature type="compositionally biased region" description="Polar residues" evidence="6">
    <location>
        <begin position="660"/>
        <end position="673"/>
    </location>
</feature>
<feature type="region of interest" description="Disordered" evidence="6">
    <location>
        <begin position="754"/>
        <end position="791"/>
    </location>
</feature>
<gene>
    <name evidence="8" type="ORF">BS47DRAFT_1484660</name>
</gene>
<feature type="compositionally biased region" description="Polar residues" evidence="6">
    <location>
        <begin position="1"/>
        <end position="18"/>
    </location>
</feature>
<keyword evidence="4" id="KW-0804">Transcription</keyword>
<dbReference type="InterPro" id="IPR001138">
    <property type="entry name" value="Zn2Cys6_DnaBD"/>
</dbReference>
<dbReference type="GO" id="GO:0006351">
    <property type="term" value="P:DNA-templated transcription"/>
    <property type="evidence" value="ECO:0007669"/>
    <property type="project" value="InterPro"/>
</dbReference>
<evidence type="ECO:0000256" key="6">
    <source>
        <dbReference type="SAM" id="MobiDB-lite"/>
    </source>
</evidence>
<protein>
    <recommendedName>
        <fullName evidence="7">Zn(2)-C6 fungal-type domain-containing protein</fullName>
    </recommendedName>
</protein>
<dbReference type="GO" id="GO:0000981">
    <property type="term" value="F:DNA-binding transcription factor activity, RNA polymerase II-specific"/>
    <property type="evidence" value="ECO:0007669"/>
    <property type="project" value="InterPro"/>
</dbReference>
<dbReference type="Pfam" id="PF04082">
    <property type="entry name" value="Fungal_trans"/>
    <property type="match status" value="1"/>
</dbReference>
<evidence type="ECO:0000256" key="2">
    <source>
        <dbReference type="ARBA" id="ARBA00022723"/>
    </source>
</evidence>
<evidence type="ECO:0000256" key="5">
    <source>
        <dbReference type="ARBA" id="ARBA00023242"/>
    </source>
</evidence>
<reference evidence="8" key="1">
    <citation type="journal article" date="2020" name="Nat. Commun.">
        <title>Large-scale genome sequencing of mycorrhizal fungi provides insights into the early evolution of symbiotic traits.</title>
        <authorList>
            <person name="Miyauchi S."/>
            <person name="Kiss E."/>
            <person name="Kuo A."/>
            <person name="Drula E."/>
            <person name="Kohler A."/>
            <person name="Sanchez-Garcia M."/>
            <person name="Morin E."/>
            <person name="Andreopoulos B."/>
            <person name="Barry K.W."/>
            <person name="Bonito G."/>
            <person name="Buee M."/>
            <person name="Carver A."/>
            <person name="Chen C."/>
            <person name="Cichocki N."/>
            <person name="Clum A."/>
            <person name="Culley D."/>
            <person name="Crous P.W."/>
            <person name="Fauchery L."/>
            <person name="Girlanda M."/>
            <person name="Hayes R.D."/>
            <person name="Keri Z."/>
            <person name="LaButti K."/>
            <person name="Lipzen A."/>
            <person name="Lombard V."/>
            <person name="Magnuson J."/>
            <person name="Maillard F."/>
            <person name="Murat C."/>
            <person name="Nolan M."/>
            <person name="Ohm R.A."/>
            <person name="Pangilinan J."/>
            <person name="Pereira M.F."/>
            <person name="Perotto S."/>
            <person name="Peter M."/>
            <person name="Pfister S."/>
            <person name="Riley R."/>
            <person name="Sitrit Y."/>
            <person name="Stielow J.B."/>
            <person name="Szollosi G."/>
            <person name="Zifcakova L."/>
            <person name="Stursova M."/>
            <person name="Spatafora J.W."/>
            <person name="Tedersoo L."/>
            <person name="Vaario L.M."/>
            <person name="Yamada A."/>
            <person name="Yan M."/>
            <person name="Wang P."/>
            <person name="Xu J."/>
            <person name="Bruns T."/>
            <person name="Baldrian P."/>
            <person name="Vilgalys R."/>
            <person name="Dunand C."/>
            <person name="Henrissat B."/>
            <person name="Grigoriev I.V."/>
            <person name="Hibbett D."/>
            <person name="Nagy L.G."/>
            <person name="Martin F.M."/>
        </authorList>
    </citation>
    <scope>NUCLEOTIDE SEQUENCE</scope>
    <source>
        <strain evidence="8">UP504</strain>
    </source>
</reference>
<proteinExistence type="predicted"/>
<dbReference type="PANTHER" id="PTHR47338:SF5">
    <property type="entry name" value="ZN(II)2CYS6 TRANSCRIPTION FACTOR (EUROFUNG)"/>
    <property type="match status" value="1"/>
</dbReference>
<evidence type="ECO:0000313" key="8">
    <source>
        <dbReference type="EMBL" id="KAF9515078.1"/>
    </source>
</evidence>
<name>A0A9P6DXX3_9AGAM</name>
<dbReference type="InterPro" id="IPR050815">
    <property type="entry name" value="TF_fung"/>
</dbReference>
<keyword evidence="9" id="KW-1185">Reference proteome</keyword>
<keyword evidence="2" id="KW-0479">Metal-binding</keyword>
<evidence type="ECO:0000313" key="9">
    <source>
        <dbReference type="Proteomes" id="UP000886523"/>
    </source>
</evidence>
<dbReference type="InterPro" id="IPR036864">
    <property type="entry name" value="Zn2-C6_fun-type_DNA-bd_sf"/>
</dbReference>
<sequence>MSTSYPPHLHPQQQSSSEDAPHPPNQLPGKRKRLLKACEACHKSKRRCDGQCPCQNCDFAGKQCVYKDSTGRMVPPPYPRVPQSTSLSSAHPPVPKNAVNSTQQSSTYIVSSRPNPLGSGLVLPSIQSLSNDPPSLDLTRQSHSNSIAWSPDNSAPSPQPIQDLSTMLHDVGLDPHLCRELVNLFFSHCHPQNTMFHRPTFLNALATAQIPKYLLISVFALAAPFSLHPSLRKPSTSGAGSIPHWQTGDRFAQRAVAELRSYGPPDACGRISAANRPGEELEFSQTLCILALHECAMRRPGHIHLKYMSLALKTLVELGVPEWDVSDEIPPTSEATALAPGHSANMAHPDANGMWRRRECHRRTLWVIHWTNMLASAFSLTSIRFRELDVRLYLPMDEGAFDMVMKDDVVPEFLTLKSDGPRARTYISEFGHLLRVTLIYSQIMSIFSERSEASRRRSGNNGEMHQPFDAFQTWDAALERWRASLPDRLQLTVDNIDMHMASFEFGGGGSGPWAFMYMHALAQCSLLVLYAVFELESNHEAIQKYGRMRENAHNILLSLMNRLGPRGRSSIWLAALLLHVGGHGPPVNEDALRRYAMDSLTTNLLKEYEGNWGVHPSELFSLEFRAHWIHDGLDASQFHPSSSVMSTSRGVSSDTEDNGRQSSQHHQQLTSNCPNPCLTAISSSSCMPLPLQRQMLSGPSDMDEDNPDVPHAQYTRFRDELTLPPLRNVHKFADSITGGGYSYPHQVQDPRYLENDSAPSSVEPRRRGPIGMPWLAEEAPNNVNVRPHGGR</sequence>
<dbReference type="Gene3D" id="4.10.240.10">
    <property type="entry name" value="Zn(2)-C6 fungal-type DNA-binding domain"/>
    <property type="match status" value="1"/>
</dbReference>
<evidence type="ECO:0000256" key="1">
    <source>
        <dbReference type="ARBA" id="ARBA00004123"/>
    </source>
</evidence>
<dbReference type="OrthoDB" id="2123952at2759"/>
<feature type="compositionally biased region" description="Low complexity" evidence="6">
    <location>
        <begin position="641"/>
        <end position="653"/>
    </location>
</feature>
<keyword evidence="3" id="KW-0805">Transcription regulation</keyword>
<comment type="subcellular location">
    <subcellularLocation>
        <location evidence="1">Nucleus</location>
    </subcellularLocation>
</comment>
<keyword evidence="5" id="KW-0539">Nucleus</keyword>
<accession>A0A9P6DXX3</accession>
<feature type="region of interest" description="Disordered" evidence="6">
    <location>
        <begin position="639"/>
        <end position="673"/>
    </location>
</feature>
<dbReference type="AlphaFoldDB" id="A0A9P6DXX3"/>
<evidence type="ECO:0000256" key="4">
    <source>
        <dbReference type="ARBA" id="ARBA00023163"/>
    </source>
</evidence>
<dbReference type="PANTHER" id="PTHR47338">
    <property type="entry name" value="ZN(II)2CYS6 TRANSCRIPTION FACTOR (EUROFUNG)-RELATED"/>
    <property type="match status" value="1"/>
</dbReference>
<dbReference type="GO" id="GO:0003677">
    <property type="term" value="F:DNA binding"/>
    <property type="evidence" value="ECO:0007669"/>
    <property type="project" value="InterPro"/>
</dbReference>
<evidence type="ECO:0000256" key="3">
    <source>
        <dbReference type="ARBA" id="ARBA00023015"/>
    </source>
</evidence>
<organism evidence="8 9">
    <name type="scientific">Hydnum rufescens UP504</name>
    <dbReference type="NCBI Taxonomy" id="1448309"/>
    <lineage>
        <taxon>Eukaryota</taxon>
        <taxon>Fungi</taxon>
        <taxon>Dikarya</taxon>
        <taxon>Basidiomycota</taxon>
        <taxon>Agaricomycotina</taxon>
        <taxon>Agaricomycetes</taxon>
        <taxon>Cantharellales</taxon>
        <taxon>Hydnaceae</taxon>
        <taxon>Hydnum</taxon>
    </lineage>
</organism>
<dbReference type="EMBL" id="MU128953">
    <property type="protein sequence ID" value="KAF9515078.1"/>
    <property type="molecule type" value="Genomic_DNA"/>
</dbReference>
<dbReference type="PROSITE" id="PS50048">
    <property type="entry name" value="ZN2_CY6_FUNGAL_2"/>
    <property type="match status" value="1"/>
</dbReference>
<dbReference type="CDD" id="cd00067">
    <property type="entry name" value="GAL4"/>
    <property type="match status" value="1"/>
</dbReference>
<dbReference type="Proteomes" id="UP000886523">
    <property type="component" value="Unassembled WGS sequence"/>
</dbReference>